<accession>A0A0P1LZ16</accession>
<feature type="domain" description="Cytochrome c7-like" evidence="2">
    <location>
        <begin position="119"/>
        <end position="174"/>
    </location>
</feature>
<dbReference type="CDD" id="cd08168">
    <property type="entry name" value="Cytochrom_C3"/>
    <property type="match status" value="2"/>
</dbReference>
<accession>A0A0S4NE55</accession>
<accession>A0A0N7MTX3</accession>
<dbReference type="Gene3D" id="3.90.10.10">
    <property type="entry name" value="Cytochrome C3"/>
    <property type="match status" value="3"/>
</dbReference>
<evidence type="ECO:0000313" key="4">
    <source>
        <dbReference type="EMBL" id="CUU09179.1"/>
    </source>
</evidence>
<gene>
    <name evidence="4" type="ORF">JGI4_02301</name>
    <name evidence="3" type="ORF">JGI8_01549</name>
</gene>
<keyword evidence="6" id="KW-1185">Reference proteome</keyword>
<dbReference type="EMBL" id="FAOP01000014">
    <property type="protein sequence ID" value="CUU09179.1"/>
    <property type="molecule type" value="Genomic_DNA"/>
</dbReference>
<reference evidence="3 6" key="2">
    <citation type="submission" date="2015-11" db="EMBL/GenBank/DDBJ databases">
        <authorList>
            <person name="Varghese N."/>
        </authorList>
    </citation>
    <scope>NUCLEOTIDE SEQUENCE [LARGE SCALE GENOMIC DNA]</scope>
    <source>
        <strain evidence="3 6">JGI-8</strain>
    </source>
</reference>
<accession>A0A0P1L9L6</accession>
<protein>
    <submittedName>
        <fullName evidence="4">Doubled CXXCH motif (Paired_CXXCH_1)</fullName>
    </submittedName>
</protein>
<dbReference type="STRING" id="1633631.GCA_001442925_02292"/>
<dbReference type="Proteomes" id="UP000182200">
    <property type="component" value="Unassembled WGS sequence"/>
</dbReference>
<keyword evidence="1" id="KW-0812">Transmembrane</keyword>
<name>A0A0P1P5H5_9BACT</name>
<accession>A0A0P1MBK0</accession>
<dbReference type="Proteomes" id="UP000182011">
    <property type="component" value="Unassembled WGS sequence"/>
</dbReference>
<evidence type="ECO:0000313" key="6">
    <source>
        <dbReference type="Proteomes" id="UP000182200"/>
    </source>
</evidence>
<dbReference type="PANTHER" id="PTHR39425:SF1">
    <property type="entry name" value="CYTOCHROME C7-LIKE DOMAIN-CONTAINING PROTEIN"/>
    <property type="match status" value="1"/>
</dbReference>
<keyword evidence="1" id="KW-1133">Transmembrane helix</keyword>
<dbReference type="SUPFAM" id="SSF48695">
    <property type="entry name" value="Multiheme cytochromes"/>
    <property type="match status" value="1"/>
</dbReference>
<accession>A0A0P1LYG2</accession>
<dbReference type="InterPro" id="IPR036280">
    <property type="entry name" value="Multihaem_cyt_sf"/>
</dbReference>
<proteinExistence type="predicted"/>
<dbReference type="PANTHER" id="PTHR39425">
    <property type="entry name" value="LIPOPROTEIN CYTOCHROME C"/>
    <property type="match status" value="1"/>
</dbReference>
<dbReference type="OrthoDB" id="9788951at2"/>
<dbReference type="Pfam" id="PF14522">
    <property type="entry name" value="Cytochrome_C7"/>
    <property type="match status" value="1"/>
</dbReference>
<reference evidence="4 5" key="1">
    <citation type="submission" date="2015-11" db="EMBL/GenBank/DDBJ databases">
        <authorList>
            <person name="Zhang Y."/>
            <person name="Guo Z."/>
        </authorList>
    </citation>
    <scope>NUCLEOTIDE SEQUENCE [LARGE SCALE GENOMIC DNA]</scope>
    <source>
        <strain evidence="4">JGI-4</strain>
    </source>
</reference>
<evidence type="ECO:0000313" key="5">
    <source>
        <dbReference type="Proteomes" id="UP000182011"/>
    </source>
</evidence>
<sequence length="406" mass="45440">MKMTKIFIFYALSILLVPLTFIFVAFSDSKVSERDEFYGDNVKQWMNVKFSHKFHAENVGAECTDCHADALTSEKSSDFLLPKQATCFNCHDEKSTPCEFCHLDTKNMVPYEAPIRKIAFSHKFHIENQKLNCLDCHAGADKVDYATPEHLPSMESCFTCHNSRTATNECEACHVEAVTLLPTSHKVVDFATEHKKFVRAVGSENNCVTCHTDDFCQQCHDGVNLVQVPLTGKDFYAPFTPQTSGKKQLVLQRVHDLNYRYTHGIEAKSKEKDCYVCHDRQTFCSGCHAPNGNITLSQAKPEWHSGNDFVTIGVGTGGGRHAKLAKRDIEMCMSCHDTEGADPTCIICHVDRNPGVGNDPKTHPKNYMKDVEGDWHTNDGSVCFTCHTNTRKSGIGFCGYCHGSKD</sequence>
<keyword evidence="1" id="KW-0472">Membrane</keyword>
<dbReference type="InterPro" id="IPR029467">
    <property type="entry name" value="Cyt_c7-like"/>
</dbReference>
<evidence type="ECO:0000259" key="2">
    <source>
        <dbReference type="Pfam" id="PF14522"/>
    </source>
</evidence>
<accession>A0A0N7MYS1</accession>
<dbReference type="EMBL" id="CZVI01000024">
    <property type="protein sequence ID" value="CUS91443.1"/>
    <property type="molecule type" value="Genomic_DNA"/>
</dbReference>
<evidence type="ECO:0000256" key="1">
    <source>
        <dbReference type="SAM" id="Phobius"/>
    </source>
</evidence>
<dbReference type="RefSeq" id="WP_082349315.1">
    <property type="nucleotide sequence ID" value="NZ_CZVI01000024.1"/>
</dbReference>
<feature type="transmembrane region" description="Helical" evidence="1">
    <location>
        <begin position="7"/>
        <end position="26"/>
    </location>
</feature>
<dbReference type="AlphaFoldDB" id="A0A0P1P5H5"/>
<accession>A0A0P1MEM7</accession>
<accession>A0A0P1P5H5</accession>
<evidence type="ECO:0000313" key="3">
    <source>
        <dbReference type="EMBL" id="CUS91443.1"/>
    </source>
</evidence>
<organism evidence="4 5">
    <name type="scientific">Candidatus Kryptonium thompsonii</name>
    <dbReference type="NCBI Taxonomy" id="1633631"/>
    <lineage>
        <taxon>Bacteria</taxon>
        <taxon>Pseudomonadati</taxon>
        <taxon>Candidatus Kryptoniota</taxon>
        <taxon>Candidatus Kryptonium</taxon>
    </lineage>
</organism>